<dbReference type="PANTHER" id="PTHR13393:SF0">
    <property type="entry name" value="RNA N6-ADENOSINE-METHYLTRANSFERASE METTL16"/>
    <property type="match status" value="1"/>
</dbReference>
<keyword evidence="2 5" id="KW-0489">Methyltransferase</keyword>
<evidence type="ECO:0000256" key="3">
    <source>
        <dbReference type="ARBA" id="ARBA00022679"/>
    </source>
</evidence>
<dbReference type="Proteomes" id="UP000800235">
    <property type="component" value="Unassembled WGS sequence"/>
</dbReference>
<name>A0A9P4TWC1_9PEZI</name>
<proteinExistence type="inferred from homology"/>
<sequence>MSTKMNSKSAFKSPNYDDEVNFKELALQDPDFADIINRNKGRFSFQDPSHVMQLTKSILKRDFRLEMKLPDDRLCPPVPNRWAYVRWIQDLVDSTSKDFGKTPQAERDVIGIDVGVGASCIYPLLGCASRLNWKFFGTDIDKKSYEYALHNVTSNNLDYRIHLLNTSALHGLLPLDALKIDTADFTMCNPPFFESRQDMNAGLSEKGKNPNAVCTGHEVEMITEGGEVEYVGRMITESHGLGKRVQWYTSLLGKQSTLPVIVKRLEELKCHNWAVGLLLPHATTRRWVIGWSWDDLRPANHVARPAEGGPAKELLPPPTCYSIDTSKQNEEAISDVMNKTLSILPLYWSWNSATRSGIGWTNGDVWSRAARRKRKAQEMESKSLHETKPSTCPDDGTIVLAFRVTVLDGYAEVHSLKGSDKVLWESFCAMLKRQMAPTGGQLAGKIETGPKKRVQVLQRQP</sequence>
<accession>A0A9P4TWC1</accession>
<dbReference type="AlphaFoldDB" id="A0A9P4TWC1"/>
<reference evidence="8" key="1">
    <citation type="journal article" date="2020" name="Stud. Mycol.">
        <title>101 Dothideomycetes genomes: a test case for predicting lifestyles and emergence of pathogens.</title>
        <authorList>
            <person name="Haridas S."/>
            <person name="Albert R."/>
            <person name="Binder M."/>
            <person name="Bloem J."/>
            <person name="Labutti K."/>
            <person name="Salamov A."/>
            <person name="Andreopoulos B."/>
            <person name="Baker S."/>
            <person name="Barry K."/>
            <person name="Bills G."/>
            <person name="Bluhm B."/>
            <person name="Cannon C."/>
            <person name="Castanera R."/>
            <person name="Culley D."/>
            <person name="Daum C."/>
            <person name="Ezra D."/>
            <person name="Gonzalez J."/>
            <person name="Henrissat B."/>
            <person name="Kuo A."/>
            <person name="Liang C."/>
            <person name="Lipzen A."/>
            <person name="Lutzoni F."/>
            <person name="Magnuson J."/>
            <person name="Mondo S."/>
            <person name="Nolan M."/>
            <person name="Ohm R."/>
            <person name="Pangilinan J."/>
            <person name="Park H.-J."/>
            <person name="Ramirez L."/>
            <person name="Alfaro M."/>
            <person name="Sun H."/>
            <person name="Tritt A."/>
            <person name="Yoshinaga Y."/>
            <person name="Zwiers L.-H."/>
            <person name="Turgeon B."/>
            <person name="Goodwin S."/>
            <person name="Spatafora J."/>
            <person name="Crous P."/>
            <person name="Grigoriev I."/>
        </authorList>
    </citation>
    <scope>NUCLEOTIDE SEQUENCE</scope>
    <source>
        <strain evidence="8">CBS 130266</strain>
    </source>
</reference>
<protein>
    <recommendedName>
        <fullName evidence="5">U6 small nuclear RNA (adenine-(43)-N(6))-methyltransferase</fullName>
        <ecNumber evidence="5">2.1.1.-</ecNumber>
    </recommendedName>
</protein>
<dbReference type="PIRSF" id="PIRSF037350">
    <property type="entry name" value="Mtase_ZK1128_prd"/>
    <property type="match status" value="1"/>
</dbReference>
<dbReference type="PANTHER" id="PTHR13393">
    <property type="entry name" value="SAM-DEPENDENT METHYLTRANSFERASE"/>
    <property type="match status" value="1"/>
</dbReference>
<dbReference type="GO" id="GO:0005634">
    <property type="term" value="C:nucleus"/>
    <property type="evidence" value="ECO:0007669"/>
    <property type="project" value="TreeGrafter"/>
</dbReference>
<evidence type="ECO:0000313" key="8">
    <source>
        <dbReference type="EMBL" id="KAF2427370.1"/>
    </source>
</evidence>
<comment type="similarity">
    <text evidence="1 5">Belongs to the methyltransferase superfamily. METTL16/RlmF family.</text>
</comment>
<dbReference type="EC" id="2.1.1.-" evidence="5"/>
<evidence type="ECO:0000256" key="5">
    <source>
        <dbReference type="PIRNR" id="PIRNR037350"/>
    </source>
</evidence>
<dbReference type="InterPro" id="IPR017182">
    <property type="entry name" value="METTL16/PsiM"/>
</dbReference>
<dbReference type="GO" id="GO:0008168">
    <property type="term" value="F:methyltransferase activity"/>
    <property type="evidence" value="ECO:0007669"/>
    <property type="project" value="UniProtKB-UniRule"/>
</dbReference>
<gene>
    <name evidence="8" type="ORF">EJ08DRAFT_680969</name>
</gene>
<feature type="binding site" evidence="6">
    <location>
        <position position="115"/>
    </location>
    <ligand>
        <name>S-adenosyl-L-methionine</name>
        <dbReference type="ChEBI" id="CHEBI:59789"/>
    </ligand>
</feature>
<dbReference type="InterPro" id="IPR010286">
    <property type="entry name" value="METTL16/RlmF"/>
</dbReference>
<dbReference type="Gene3D" id="3.40.50.150">
    <property type="entry name" value="Vaccinia Virus protein VP39"/>
    <property type="match status" value="1"/>
</dbReference>
<feature type="binding site" evidence="6">
    <location>
        <position position="189"/>
    </location>
    <ligand>
        <name>S-adenosyl-L-methionine</name>
        <dbReference type="ChEBI" id="CHEBI:59789"/>
    </ligand>
</feature>
<dbReference type="GO" id="GO:0070475">
    <property type="term" value="P:rRNA base methylation"/>
    <property type="evidence" value="ECO:0007669"/>
    <property type="project" value="TreeGrafter"/>
</dbReference>
<keyword evidence="4 6" id="KW-0949">S-adenosyl-L-methionine</keyword>
<feature type="binding site" evidence="6">
    <location>
        <position position="139"/>
    </location>
    <ligand>
        <name>S-adenosyl-L-methionine</name>
        <dbReference type="ChEBI" id="CHEBI:59789"/>
    </ligand>
</feature>
<evidence type="ECO:0000256" key="4">
    <source>
        <dbReference type="ARBA" id="ARBA00022691"/>
    </source>
</evidence>
<comment type="caution">
    <text evidence="8">The sequence shown here is derived from an EMBL/GenBank/DDBJ whole genome shotgun (WGS) entry which is preliminary data.</text>
</comment>
<evidence type="ECO:0000256" key="6">
    <source>
        <dbReference type="PIRSR" id="PIRSR037350-1"/>
    </source>
</evidence>
<feature type="binding site" evidence="6">
    <location>
        <position position="81"/>
    </location>
    <ligand>
        <name>S-adenosyl-L-methionine</name>
        <dbReference type="ChEBI" id="CHEBI:59789"/>
    </ligand>
</feature>
<evidence type="ECO:0000313" key="9">
    <source>
        <dbReference type="Proteomes" id="UP000800235"/>
    </source>
</evidence>
<keyword evidence="9" id="KW-1185">Reference proteome</keyword>
<dbReference type="Pfam" id="PF05971">
    <property type="entry name" value="Methyltransf_10"/>
    <property type="match status" value="1"/>
</dbReference>
<dbReference type="CDD" id="cd02440">
    <property type="entry name" value="AdoMet_MTases"/>
    <property type="match status" value="1"/>
</dbReference>
<dbReference type="OrthoDB" id="514248at2759"/>
<dbReference type="SUPFAM" id="SSF53335">
    <property type="entry name" value="S-adenosyl-L-methionine-dependent methyltransferases"/>
    <property type="match status" value="1"/>
</dbReference>
<feature type="region of interest" description="Disordered" evidence="7">
    <location>
        <begin position="441"/>
        <end position="461"/>
    </location>
</feature>
<dbReference type="EMBL" id="MU007060">
    <property type="protein sequence ID" value="KAF2427370.1"/>
    <property type="molecule type" value="Genomic_DNA"/>
</dbReference>
<evidence type="ECO:0000256" key="2">
    <source>
        <dbReference type="ARBA" id="ARBA00022603"/>
    </source>
</evidence>
<organism evidence="8 9">
    <name type="scientific">Tothia fuscella</name>
    <dbReference type="NCBI Taxonomy" id="1048955"/>
    <lineage>
        <taxon>Eukaryota</taxon>
        <taxon>Fungi</taxon>
        <taxon>Dikarya</taxon>
        <taxon>Ascomycota</taxon>
        <taxon>Pezizomycotina</taxon>
        <taxon>Dothideomycetes</taxon>
        <taxon>Pleosporomycetidae</taxon>
        <taxon>Venturiales</taxon>
        <taxon>Cylindrosympodiaceae</taxon>
        <taxon>Tothia</taxon>
    </lineage>
</organism>
<evidence type="ECO:0000256" key="7">
    <source>
        <dbReference type="SAM" id="MobiDB-lite"/>
    </source>
</evidence>
<evidence type="ECO:0000256" key="1">
    <source>
        <dbReference type="ARBA" id="ARBA00005878"/>
    </source>
</evidence>
<dbReference type="InterPro" id="IPR029063">
    <property type="entry name" value="SAM-dependent_MTases_sf"/>
</dbReference>
<keyword evidence="3 5" id="KW-0808">Transferase</keyword>